<comment type="subcellular location">
    <subcellularLocation>
        <location evidence="1">Mitochondrion</location>
    </subcellularLocation>
</comment>
<evidence type="ECO:0000313" key="3">
    <source>
        <dbReference type="EMBL" id="CAB3380984.1"/>
    </source>
</evidence>
<comment type="caution">
    <text evidence="3">The sequence shown here is derived from an EMBL/GenBank/DDBJ whole genome shotgun (WGS) entry which is preliminary data.</text>
</comment>
<feature type="coiled-coil region" evidence="2">
    <location>
        <begin position="333"/>
        <end position="360"/>
    </location>
</feature>
<evidence type="ECO:0000313" key="4">
    <source>
        <dbReference type="Proteomes" id="UP000494165"/>
    </source>
</evidence>
<accession>A0A8S1DK20</accession>
<keyword evidence="4" id="KW-1185">Reference proteome</keyword>
<gene>
    <name evidence="3" type="ORF">CLODIP_2_CD13904</name>
</gene>
<proteinExistence type="predicted"/>
<dbReference type="EMBL" id="CADEPI010000222">
    <property type="protein sequence ID" value="CAB3380984.1"/>
    <property type="molecule type" value="Genomic_DNA"/>
</dbReference>
<evidence type="ECO:0008006" key="5">
    <source>
        <dbReference type="Google" id="ProtNLM"/>
    </source>
</evidence>
<evidence type="ECO:0000256" key="2">
    <source>
        <dbReference type="SAM" id="Coils"/>
    </source>
</evidence>
<evidence type="ECO:0000256" key="1">
    <source>
        <dbReference type="ARBA" id="ARBA00004173"/>
    </source>
</evidence>
<dbReference type="Pfam" id="PF10037">
    <property type="entry name" value="MRP-S27"/>
    <property type="match status" value="1"/>
</dbReference>
<name>A0A8S1DK20_9INSE</name>
<reference evidence="3 4" key="1">
    <citation type="submission" date="2020-04" db="EMBL/GenBank/DDBJ databases">
        <authorList>
            <person name="Alioto T."/>
            <person name="Alioto T."/>
            <person name="Gomez Garrido J."/>
        </authorList>
    </citation>
    <scope>NUCLEOTIDE SEQUENCE [LARGE SCALE GENOMIC DNA]</scope>
</reference>
<dbReference type="GO" id="GO:0005739">
    <property type="term" value="C:mitochondrion"/>
    <property type="evidence" value="ECO:0007669"/>
    <property type="project" value="UniProtKB-SubCell"/>
</dbReference>
<protein>
    <recommendedName>
        <fullName evidence="5">28S ribosomal protein S27, mitochondrial</fullName>
    </recommendedName>
</protein>
<dbReference type="AlphaFoldDB" id="A0A8S1DK20"/>
<dbReference type="InterPro" id="IPR034913">
    <property type="entry name" value="mS27/PTCD2"/>
</dbReference>
<organism evidence="3 4">
    <name type="scientific">Cloeon dipterum</name>
    <dbReference type="NCBI Taxonomy" id="197152"/>
    <lineage>
        <taxon>Eukaryota</taxon>
        <taxon>Metazoa</taxon>
        <taxon>Ecdysozoa</taxon>
        <taxon>Arthropoda</taxon>
        <taxon>Hexapoda</taxon>
        <taxon>Insecta</taxon>
        <taxon>Pterygota</taxon>
        <taxon>Palaeoptera</taxon>
        <taxon>Ephemeroptera</taxon>
        <taxon>Pisciforma</taxon>
        <taxon>Baetidae</taxon>
        <taxon>Cloeon</taxon>
    </lineage>
</organism>
<dbReference type="PANTHER" id="PTHR21393">
    <property type="entry name" value="MITOCHONDRIAL 28S RIBOSOMAL PROTEIN S27"/>
    <property type="match status" value="1"/>
</dbReference>
<sequence length="441" mass="51103">MKSLNVLSSLRRLQTTFKRVGSVRTYLCDSYRCQQSWENRLKSPLLIKLNLDELYHGIEQRYNQDNTISGVDVEIFTCGVNEDVHLDEAEDLVHKLRLSGRAAELLPSTGHNLIRLLYQSGRTDEMVRILHDRLNYGIFIDYHLSNVIMDDYLKTGKFAEAAKLAVLHGLQEDSSNSITSNLALTSCLQCFLKGVKWELEGPTPLEEPKEEVKVRVRFLRNPYFDNHFDLIDGNVLMGKTMAIIAPALENAVLANSLELLGWIKFGDWNKVEKRLNELKSPVLREAVDLMLAHIAELDKEKLPESVAKSIASLKTVDGNLLEEMEASLNEAVRKNESRDIEAQEKKYVEWEETRQKLLAKQLRESEIRHKMMEIEKKKEYLREREQLLTFFDKEDQYNLMLEDSQIEEEQKKLTENKVVVEEEVYVPPEVVKRHTVKTKKV</sequence>
<dbReference type="Proteomes" id="UP000494165">
    <property type="component" value="Unassembled WGS sequence"/>
</dbReference>
<dbReference type="OrthoDB" id="2196187at2759"/>
<dbReference type="InterPro" id="IPR019266">
    <property type="entry name" value="Ribosomal_mS27"/>
</dbReference>
<dbReference type="PANTHER" id="PTHR21393:SF0">
    <property type="entry name" value="SMALL RIBOSOMAL SUBUNIT PROTEIN MS27"/>
    <property type="match status" value="1"/>
</dbReference>
<keyword evidence="2" id="KW-0175">Coiled coil</keyword>